<feature type="region of interest" description="Disordered" evidence="1">
    <location>
        <begin position="1"/>
        <end position="58"/>
    </location>
</feature>
<organism evidence="2 3">
    <name type="scientific">Hirundo rustica rustica</name>
    <dbReference type="NCBI Taxonomy" id="333673"/>
    <lineage>
        <taxon>Eukaryota</taxon>
        <taxon>Metazoa</taxon>
        <taxon>Chordata</taxon>
        <taxon>Craniata</taxon>
        <taxon>Vertebrata</taxon>
        <taxon>Euteleostomi</taxon>
        <taxon>Archelosauria</taxon>
        <taxon>Archosauria</taxon>
        <taxon>Dinosauria</taxon>
        <taxon>Saurischia</taxon>
        <taxon>Theropoda</taxon>
        <taxon>Coelurosauria</taxon>
        <taxon>Aves</taxon>
        <taxon>Neognathae</taxon>
        <taxon>Neoaves</taxon>
        <taxon>Telluraves</taxon>
        <taxon>Australaves</taxon>
        <taxon>Passeriformes</taxon>
        <taxon>Sylvioidea</taxon>
        <taxon>Hirundinidae</taxon>
        <taxon>Hirundo</taxon>
    </lineage>
</organism>
<accession>A0A3M0KYW6</accession>
<comment type="caution">
    <text evidence="2">The sequence shown here is derived from an EMBL/GenBank/DDBJ whole genome shotgun (WGS) entry which is preliminary data.</text>
</comment>
<protein>
    <submittedName>
        <fullName evidence="2">Uncharacterized protein</fullName>
    </submittedName>
</protein>
<sequence>MDGDGGGAVQMSGRSGGGRETSPVPGDGAHQEVALKNLSPDRPSKAGNPDSDSEGIVGDLELCRSPRVSIEQGVRTVRFTDGSLLQCLAKLHEIIEDWPHESGLILIFQVIPSPMIHTMIHTVVNNLSTYQ</sequence>
<dbReference type="Proteomes" id="UP000269221">
    <property type="component" value="Unassembled WGS sequence"/>
</dbReference>
<reference evidence="2 3" key="1">
    <citation type="submission" date="2018-07" db="EMBL/GenBank/DDBJ databases">
        <title>A high quality draft genome assembly of the barn swallow (H. rustica rustica).</title>
        <authorList>
            <person name="Formenti G."/>
            <person name="Chiara M."/>
            <person name="Poveda L."/>
            <person name="Francoijs K.-J."/>
            <person name="Bonisoli-Alquati A."/>
            <person name="Canova L."/>
            <person name="Gianfranceschi L."/>
            <person name="Horner D.S."/>
            <person name="Saino N."/>
        </authorList>
    </citation>
    <scope>NUCLEOTIDE SEQUENCE [LARGE SCALE GENOMIC DNA]</scope>
    <source>
        <strain evidence="2">Chelidonia</strain>
        <tissue evidence="2">Blood</tissue>
    </source>
</reference>
<name>A0A3M0KYW6_HIRRU</name>
<gene>
    <name evidence="2" type="ORF">DUI87_04381</name>
</gene>
<evidence type="ECO:0000313" key="2">
    <source>
        <dbReference type="EMBL" id="RMC18492.1"/>
    </source>
</evidence>
<evidence type="ECO:0000313" key="3">
    <source>
        <dbReference type="Proteomes" id="UP000269221"/>
    </source>
</evidence>
<dbReference type="AlphaFoldDB" id="A0A3M0KYW6"/>
<dbReference type="EMBL" id="QRBI01000096">
    <property type="protein sequence ID" value="RMC18492.1"/>
    <property type="molecule type" value="Genomic_DNA"/>
</dbReference>
<feature type="compositionally biased region" description="Gly residues" evidence="1">
    <location>
        <begin position="1"/>
        <end position="19"/>
    </location>
</feature>
<evidence type="ECO:0000256" key="1">
    <source>
        <dbReference type="SAM" id="MobiDB-lite"/>
    </source>
</evidence>
<proteinExistence type="predicted"/>
<keyword evidence="3" id="KW-1185">Reference proteome</keyword>